<sequence length="323" mass="35367">MQDKYLNAIVVGRRALTDRITEILIAAQDGRALPPAEAGSHIELRFGGEDGRFLRHYSVVGALTAGSAPEPFWRIAVQRENRARGSAFIHGNFVVGTHLRVSRPLNAFRLMRHRPKTLLIAGGIGITPIFAMARSLDARHENFSAVYVGLERATMAYVDELETLCGDRLSVVQTEYDGIPDLKALLAKQPEGAQVYVCGPGGMIEALVAAAAELGWAPDRIRYEVFNAAHSPEDEGFEVRLKDGMTIPIGAGMTILDALEARGVETYADCRRGECGLCTTAVIACDGELDHRDHFFSDEDKAEGRQMTICCSRIRGRVLELDI</sequence>
<evidence type="ECO:0000256" key="3">
    <source>
        <dbReference type="ARBA" id="ARBA00022643"/>
    </source>
</evidence>
<dbReference type="EMBL" id="CP017077">
    <property type="protein sequence ID" value="AOR80818.1"/>
    <property type="molecule type" value="Genomic_DNA"/>
</dbReference>
<dbReference type="PROSITE" id="PS00197">
    <property type="entry name" value="2FE2S_FER_1"/>
    <property type="match status" value="1"/>
</dbReference>
<name>A0A1D8AFC3_9SPHN</name>
<evidence type="ECO:0000256" key="7">
    <source>
        <dbReference type="ARBA" id="ARBA00023004"/>
    </source>
</evidence>
<dbReference type="Proteomes" id="UP000094626">
    <property type="component" value="Plasmid pSA2"/>
</dbReference>
<protein>
    <recommendedName>
        <fullName evidence="13">Ferredoxin</fullName>
    </recommendedName>
</protein>
<reference evidence="12" key="1">
    <citation type="journal article" date="2017" name="J. Biotechnol.">
        <title>Complete genome sequence of Novosphingobium resinovorum SA1, a versatile xenobiotic-degrading bacterium capable of utilizing sulfanilic acid.</title>
        <authorList>
            <person name="Hegedus B."/>
            <person name="Kos P.B."/>
            <person name="Balint B."/>
            <person name="Maroti G."/>
            <person name="Gan H.M."/>
            <person name="Perei K."/>
            <person name="Rakhely G."/>
        </authorList>
    </citation>
    <scope>NUCLEOTIDE SEQUENCE [LARGE SCALE GENOMIC DNA]</scope>
    <source>
        <strain evidence="12">SA1</strain>
    </source>
</reference>
<dbReference type="CDD" id="cd06185">
    <property type="entry name" value="PDR_like"/>
    <property type="match status" value="1"/>
</dbReference>
<dbReference type="InterPro" id="IPR001041">
    <property type="entry name" value="2Fe-2S_ferredoxin-type"/>
</dbReference>
<dbReference type="RefSeq" id="WP_008833629.1">
    <property type="nucleotide sequence ID" value="NZ_CP017077.1"/>
</dbReference>
<dbReference type="PANTHER" id="PTHR47354:SF2">
    <property type="entry name" value="BLR2392 PROTEIN"/>
    <property type="match status" value="1"/>
</dbReference>
<dbReference type="InterPro" id="IPR017938">
    <property type="entry name" value="Riboflavin_synthase-like_b-brl"/>
</dbReference>
<keyword evidence="6" id="KW-0560">Oxidoreductase</keyword>
<evidence type="ECO:0000256" key="1">
    <source>
        <dbReference type="ARBA" id="ARBA00001917"/>
    </source>
</evidence>
<dbReference type="PRINTS" id="PR00409">
    <property type="entry name" value="PHDIOXRDTASE"/>
</dbReference>
<dbReference type="GO" id="GO:0016491">
    <property type="term" value="F:oxidoreductase activity"/>
    <property type="evidence" value="ECO:0007669"/>
    <property type="project" value="UniProtKB-KW"/>
</dbReference>
<dbReference type="Pfam" id="PF22290">
    <property type="entry name" value="DmmA-like_N"/>
    <property type="match status" value="1"/>
</dbReference>
<dbReference type="CDD" id="cd00207">
    <property type="entry name" value="fer2"/>
    <property type="match status" value="1"/>
</dbReference>
<dbReference type="SUPFAM" id="SSF52343">
    <property type="entry name" value="Ferredoxin reductase-like, C-terminal NADP-linked domain"/>
    <property type="match status" value="1"/>
</dbReference>
<evidence type="ECO:0000259" key="10">
    <source>
        <dbReference type="PROSITE" id="PS51384"/>
    </source>
</evidence>
<dbReference type="SUPFAM" id="SSF54292">
    <property type="entry name" value="2Fe-2S ferredoxin-like"/>
    <property type="match status" value="1"/>
</dbReference>
<dbReference type="InterPro" id="IPR017927">
    <property type="entry name" value="FAD-bd_FR_type"/>
</dbReference>
<evidence type="ECO:0000259" key="9">
    <source>
        <dbReference type="PROSITE" id="PS51085"/>
    </source>
</evidence>
<dbReference type="PROSITE" id="PS51085">
    <property type="entry name" value="2FE2S_FER_2"/>
    <property type="match status" value="1"/>
</dbReference>
<evidence type="ECO:0000256" key="8">
    <source>
        <dbReference type="ARBA" id="ARBA00023014"/>
    </source>
</evidence>
<dbReference type="InterPro" id="IPR006058">
    <property type="entry name" value="2Fe2S_fd_BS"/>
</dbReference>
<dbReference type="Gene3D" id="3.10.20.30">
    <property type="match status" value="1"/>
</dbReference>
<keyword evidence="11" id="KW-0614">Plasmid</keyword>
<evidence type="ECO:0000256" key="4">
    <source>
        <dbReference type="ARBA" id="ARBA00022714"/>
    </source>
</evidence>
<dbReference type="InterPro" id="IPR054582">
    <property type="entry name" value="DmmA-like_N"/>
</dbReference>
<keyword evidence="2" id="KW-0285">Flavoprotein</keyword>
<evidence type="ECO:0000256" key="6">
    <source>
        <dbReference type="ARBA" id="ARBA00023002"/>
    </source>
</evidence>
<geneLocation type="plasmid" evidence="11 12">
    <name>pSA2</name>
</geneLocation>
<dbReference type="AlphaFoldDB" id="A0A1D8AFC3"/>
<dbReference type="Pfam" id="PF00111">
    <property type="entry name" value="Fer2"/>
    <property type="match status" value="1"/>
</dbReference>
<dbReference type="GO" id="GO:0046872">
    <property type="term" value="F:metal ion binding"/>
    <property type="evidence" value="ECO:0007669"/>
    <property type="project" value="UniProtKB-KW"/>
</dbReference>
<dbReference type="InterPro" id="IPR050415">
    <property type="entry name" value="MRET"/>
</dbReference>
<evidence type="ECO:0000256" key="2">
    <source>
        <dbReference type="ARBA" id="ARBA00022630"/>
    </source>
</evidence>
<dbReference type="InterPro" id="IPR039261">
    <property type="entry name" value="FNR_nucleotide-bd"/>
</dbReference>
<keyword evidence="4" id="KW-0001">2Fe-2S</keyword>
<keyword evidence="7" id="KW-0408">Iron</keyword>
<evidence type="ECO:0000313" key="11">
    <source>
        <dbReference type="EMBL" id="AOR80818.1"/>
    </source>
</evidence>
<proteinExistence type="predicted"/>
<keyword evidence="8" id="KW-0411">Iron-sulfur</keyword>
<gene>
    <name evidence="11" type="ORF">BES08_28880</name>
</gene>
<dbReference type="GO" id="GO:0051537">
    <property type="term" value="F:2 iron, 2 sulfur cluster binding"/>
    <property type="evidence" value="ECO:0007669"/>
    <property type="project" value="UniProtKB-KW"/>
</dbReference>
<evidence type="ECO:0008006" key="13">
    <source>
        <dbReference type="Google" id="ProtNLM"/>
    </source>
</evidence>
<dbReference type="OrthoDB" id="9786134at2"/>
<organism evidence="11 12">
    <name type="scientific">Novosphingobium resinovorum</name>
    <dbReference type="NCBI Taxonomy" id="158500"/>
    <lineage>
        <taxon>Bacteria</taxon>
        <taxon>Pseudomonadati</taxon>
        <taxon>Pseudomonadota</taxon>
        <taxon>Alphaproteobacteria</taxon>
        <taxon>Sphingomonadales</taxon>
        <taxon>Sphingomonadaceae</taxon>
        <taxon>Novosphingobium</taxon>
    </lineage>
</organism>
<keyword evidence="5" id="KW-0479">Metal-binding</keyword>
<dbReference type="InterPro" id="IPR012675">
    <property type="entry name" value="Beta-grasp_dom_sf"/>
</dbReference>
<feature type="domain" description="2Fe-2S ferredoxin-type" evidence="9">
    <location>
        <begin position="237"/>
        <end position="323"/>
    </location>
</feature>
<keyword evidence="3" id="KW-0288">FMN</keyword>
<dbReference type="Gene3D" id="2.40.30.10">
    <property type="entry name" value="Translation factors"/>
    <property type="match status" value="1"/>
</dbReference>
<evidence type="ECO:0000256" key="5">
    <source>
        <dbReference type="ARBA" id="ARBA00022723"/>
    </source>
</evidence>
<comment type="cofactor">
    <cofactor evidence="1">
        <name>FMN</name>
        <dbReference type="ChEBI" id="CHEBI:58210"/>
    </cofactor>
</comment>
<feature type="domain" description="FAD-binding FR-type" evidence="10">
    <location>
        <begin position="3"/>
        <end position="111"/>
    </location>
</feature>
<dbReference type="KEGG" id="nre:BES08_28880"/>
<accession>A0A1D8AFC3</accession>
<keyword evidence="12" id="KW-1185">Reference proteome</keyword>
<dbReference type="InterPro" id="IPR036010">
    <property type="entry name" value="2Fe-2S_ferredoxin-like_sf"/>
</dbReference>
<dbReference type="PANTHER" id="PTHR47354">
    <property type="entry name" value="NADH OXIDOREDUCTASE HCR"/>
    <property type="match status" value="1"/>
</dbReference>
<evidence type="ECO:0000313" key="12">
    <source>
        <dbReference type="Proteomes" id="UP000094626"/>
    </source>
</evidence>
<dbReference type="Gene3D" id="3.40.50.80">
    <property type="entry name" value="Nucleotide-binding domain of ferredoxin-NADP reductase (FNR) module"/>
    <property type="match status" value="1"/>
</dbReference>
<dbReference type="SUPFAM" id="SSF63380">
    <property type="entry name" value="Riboflavin synthase domain-like"/>
    <property type="match status" value="1"/>
</dbReference>
<dbReference type="PROSITE" id="PS51384">
    <property type="entry name" value="FAD_FR"/>
    <property type="match status" value="1"/>
</dbReference>